<dbReference type="Gene3D" id="3.40.430.10">
    <property type="entry name" value="Dihydrofolate Reductase, subunit A"/>
    <property type="match status" value="1"/>
</dbReference>
<dbReference type="InterPro" id="IPR024072">
    <property type="entry name" value="DHFR-like_dom_sf"/>
</dbReference>
<dbReference type="AlphaFoldDB" id="A0A0G1Q701"/>
<dbReference type="InterPro" id="IPR050765">
    <property type="entry name" value="Riboflavin_Biosynth_HTPR"/>
</dbReference>
<comment type="pathway">
    <text evidence="1">Cofactor biosynthesis; riboflavin biosynthesis.</text>
</comment>
<dbReference type="STRING" id="1619050.UX20_C0019G0004"/>
<name>A0A0G1Q701_9BACT</name>
<evidence type="ECO:0000259" key="4">
    <source>
        <dbReference type="Pfam" id="PF01872"/>
    </source>
</evidence>
<dbReference type="EMBL" id="LCLH01000019">
    <property type="protein sequence ID" value="KKU13523.1"/>
    <property type="molecule type" value="Genomic_DNA"/>
</dbReference>
<dbReference type="PANTHER" id="PTHR38011">
    <property type="entry name" value="DIHYDROFOLATE REDUCTASE FAMILY PROTEIN (AFU_ORTHOLOGUE AFUA_8G06820)"/>
    <property type="match status" value="1"/>
</dbReference>
<evidence type="ECO:0000256" key="2">
    <source>
        <dbReference type="ARBA" id="ARBA00022857"/>
    </source>
</evidence>
<reference evidence="5 6" key="1">
    <citation type="journal article" date="2015" name="Nature">
        <title>rRNA introns, odd ribosomes, and small enigmatic genomes across a large radiation of phyla.</title>
        <authorList>
            <person name="Brown C.T."/>
            <person name="Hug L.A."/>
            <person name="Thomas B.C."/>
            <person name="Sharon I."/>
            <person name="Castelle C.J."/>
            <person name="Singh A."/>
            <person name="Wilkins M.J."/>
            <person name="Williams K.H."/>
            <person name="Banfield J.F."/>
        </authorList>
    </citation>
    <scope>NUCLEOTIDE SEQUENCE [LARGE SCALE GENOMIC DNA]</scope>
</reference>
<dbReference type="GO" id="GO:0009231">
    <property type="term" value="P:riboflavin biosynthetic process"/>
    <property type="evidence" value="ECO:0007669"/>
    <property type="project" value="InterPro"/>
</dbReference>
<dbReference type="PATRIC" id="fig|1619050.3.peg.403"/>
<keyword evidence="2" id="KW-0521">NADP</keyword>
<dbReference type="PANTHER" id="PTHR38011:SF7">
    <property type="entry name" value="2,5-DIAMINO-6-RIBOSYLAMINO-4(3H)-PYRIMIDINONE 5'-PHOSPHATE REDUCTASE"/>
    <property type="match status" value="1"/>
</dbReference>
<evidence type="ECO:0000313" key="6">
    <source>
        <dbReference type="Proteomes" id="UP000034911"/>
    </source>
</evidence>
<sequence>MKAVLLMAITLDGKIAKHTTHPATWTSKADKKVFIEATKNAGVIIMGQTTYDTIGRPLPGRLNVVMNPEPDRTKNIPDTLEFTNTQPPELLKELEARGFSTVIVGGGSTINGLFLSQGLLDEVWLTIEPRLFGEGLSLFRGADVDISLQLIEVKKLDENVLQVKYKIIK</sequence>
<dbReference type="Proteomes" id="UP000034911">
    <property type="component" value="Unassembled WGS sequence"/>
</dbReference>
<comment type="caution">
    <text evidence="5">The sequence shown here is derived from an EMBL/GenBank/DDBJ whole genome shotgun (WGS) entry which is preliminary data.</text>
</comment>
<feature type="domain" description="Bacterial bifunctional deaminase-reductase C-terminal" evidence="4">
    <location>
        <begin position="5"/>
        <end position="160"/>
    </location>
</feature>
<gene>
    <name evidence="5" type="ORF">UX20_C0019G0004</name>
</gene>
<accession>A0A0G1Q701</accession>
<evidence type="ECO:0000313" key="5">
    <source>
        <dbReference type="EMBL" id="KKU13523.1"/>
    </source>
</evidence>
<organism evidence="5 6">
    <name type="scientific">Candidatus Magasanikbacteria bacterium GW2011_GWC2_45_8</name>
    <dbReference type="NCBI Taxonomy" id="1619050"/>
    <lineage>
        <taxon>Bacteria</taxon>
        <taxon>Candidatus Magasanikiibacteriota</taxon>
    </lineage>
</organism>
<dbReference type="GO" id="GO:0008703">
    <property type="term" value="F:5-amino-6-(5-phosphoribosylamino)uracil reductase activity"/>
    <property type="evidence" value="ECO:0007669"/>
    <property type="project" value="InterPro"/>
</dbReference>
<dbReference type="SUPFAM" id="SSF53597">
    <property type="entry name" value="Dihydrofolate reductase-like"/>
    <property type="match status" value="1"/>
</dbReference>
<dbReference type="Pfam" id="PF01872">
    <property type="entry name" value="RibD_C"/>
    <property type="match status" value="1"/>
</dbReference>
<protein>
    <submittedName>
        <fullName evidence="5">FolA: dihydrofolate reductase</fullName>
    </submittedName>
</protein>
<dbReference type="InterPro" id="IPR002734">
    <property type="entry name" value="RibDG_C"/>
</dbReference>
<keyword evidence="3" id="KW-0560">Oxidoreductase</keyword>
<proteinExistence type="predicted"/>
<evidence type="ECO:0000256" key="1">
    <source>
        <dbReference type="ARBA" id="ARBA00005104"/>
    </source>
</evidence>
<evidence type="ECO:0000256" key="3">
    <source>
        <dbReference type="ARBA" id="ARBA00023002"/>
    </source>
</evidence>